<dbReference type="InterPro" id="IPR019885">
    <property type="entry name" value="Tscrpt_reg_HTH_AsnC-type_CS"/>
</dbReference>
<evidence type="ECO:0000256" key="3">
    <source>
        <dbReference type="ARBA" id="ARBA00023159"/>
    </source>
</evidence>
<evidence type="ECO:0000256" key="1">
    <source>
        <dbReference type="ARBA" id="ARBA00023015"/>
    </source>
</evidence>
<keyword evidence="7" id="KW-1185">Reference proteome</keyword>
<organism evidence="6 7">
    <name type="scientific">Undibacterium arcticum</name>
    <dbReference type="NCBI Taxonomy" id="1762892"/>
    <lineage>
        <taxon>Bacteria</taxon>
        <taxon>Pseudomonadati</taxon>
        <taxon>Pseudomonadota</taxon>
        <taxon>Betaproteobacteria</taxon>
        <taxon>Burkholderiales</taxon>
        <taxon>Oxalobacteraceae</taxon>
        <taxon>Undibacterium</taxon>
    </lineage>
</organism>
<dbReference type="InterPro" id="IPR000485">
    <property type="entry name" value="AsnC-type_HTH_dom"/>
</dbReference>
<evidence type="ECO:0000313" key="6">
    <source>
        <dbReference type="EMBL" id="MFC3107683.1"/>
    </source>
</evidence>
<dbReference type="PANTHER" id="PTHR30154:SF0">
    <property type="entry name" value="LEUCINE-RESPONSIVE REGULATORY PROTEIN"/>
    <property type="match status" value="1"/>
</dbReference>
<dbReference type="SUPFAM" id="SSF46785">
    <property type="entry name" value="Winged helix' DNA-binding domain"/>
    <property type="match status" value="1"/>
</dbReference>
<dbReference type="PROSITE" id="PS50956">
    <property type="entry name" value="HTH_ASNC_2"/>
    <property type="match status" value="1"/>
</dbReference>
<dbReference type="Gene3D" id="1.10.10.10">
    <property type="entry name" value="Winged helix-like DNA-binding domain superfamily/Winged helix DNA-binding domain"/>
    <property type="match status" value="1"/>
</dbReference>
<dbReference type="PRINTS" id="PR00033">
    <property type="entry name" value="HTHASNC"/>
</dbReference>
<dbReference type="EMBL" id="JBHRTP010000018">
    <property type="protein sequence ID" value="MFC3107683.1"/>
    <property type="molecule type" value="Genomic_DNA"/>
</dbReference>
<dbReference type="InterPro" id="IPR036388">
    <property type="entry name" value="WH-like_DNA-bd_sf"/>
</dbReference>
<evidence type="ECO:0000313" key="7">
    <source>
        <dbReference type="Proteomes" id="UP001595530"/>
    </source>
</evidence>
<keyword evidence="3" id="KW-0010">Activator</keyword>
<feature type="domain" description="HTH asnC-type" evidence="5">
    <location>
        <begin position="2"/>
        <end position="63"/>
    </location>
</feature>
<dbReference type="PANTHER" id="PTHR30154">
    <property type="entry name" value="LEUCINE-RESPONSIVE REGULATORY PROTEIN"/>
    <property type="match status" value="1"/>
</dbReference>
<keyword evidence="4" id="KW-0804">Transcription</keyword>
<dbReference type="Proteomes" id="UP001595530">
    <property type="component" value="Unassembled WGS sequence"/>
</dbReference>
<protein>
    <submittedName>
        <fullName evidence="6">Lrp/AsnC ligand binding domain-containing protein</fullName>
    </submittedName>
</protein>
<dbReference type="Pfam" id="PF01037">
    <property type="entry name" value="AsnC_trans_reg"/>
    <property type="match status" value="1"/>
</dbReference>
<dbReference type="CDD" id="cd00090">
    <property type="entry name" value="HTH_ARSR"/>
    <property type="match status" value="1"/>
</dbReference>
<dbReference type="InterPro" id="IPR019888">
    <property type="entry name" value="Tscrpt_reg_AsnC-like"/>
</dbReference>
<dbReference type="InterPro" id="IPR011991">
    <property type="entry name" value="ArsR-like_HTH"/>
</dbReference>
<dbReference type="InterPro" id="IPR019887">
    <property type="entry name" value="Tscrpt_reg_AsnC/Lrp_C"/>
</dbReference>
<dbReference type="SUPFAM" id="SSF54909">
    <property type="entry name" value="Dimeric alpha+beta barrel"/>
    <property type="match status" value="1"/>
</dbReference>
<proteinExistence type="predicted"/>
<sequence length="152" mass="17431">MLDKISKKILSELQNDGRISNVELATRVNLSPAACLERVRKLHETGYILGYTAQLDPRLLDVALLVFIEVVLDRTTPEVFEEFKRSVQTIPEVQECHMVAGGFDYLVKARVKDMNEYREFLGKTLLQLKGVRETHTYAVMEEVKHTTKLPIK</sequence>
<evidence type="ECO:0000256" key="4">
    <source>
        <dbReference type="ARBA" id="ARBA00023163"/>
    </source>
</evidence>
<gene>
    <name evidence="6" type="ORF">ACFOFO_06875</name>
</gene>
<dbReference type="SMART" id="SM00344">
    <property type="entry name" value="HTH_ASNC"/>
    <property type="match status" value="1"/>
</dbReference>
<reference evidence="7" key="1">
    <citation type="journal article" date="2019" name="Int. J. Syst. Evol. Microbiol.">
        <title>The Global Catalogue of Microorganisms (GCM) 10K type strain sequencing project: providing services to taxonomists for standard genome sequencing and annotation.</title>
        <authorList>
            <consortium name="The Broad Institute Genomics Platform"/>
            <consortium name="The Broad Institute Genome Sequencing Center for Infectious Disease"/>
            <person name="Wu L."/>
            <person name="Ma J."/>
        </authorList>
    </citation>
    <scope>NUCLEOTIDE SEQUENCE [LARGE SCALE GENOMIC DNA]</scope>
    <source>
        <strain evidence="7">KCTC 42986</strain>
    </source>
</reference>
<evidence type="ECO:0000259" key="5">
    <source>
        <dbReference type="PROSITE" id="PS50956"/>
    </source>
</evidence>
<keyword evidence="2" id="KW-0238">DNA-binding</keyword>
<dbReference type="RefSeq" id="WP_390321557.1">
    <property type="nucleotide sequence ID" value="NZ_JBHRTP010000018.1"/>
</dbReference>
<evidence type="ECO:0000256" key="2">
    <source>
        <dbReference type="ARBA" id="ARBA00023125"/>
    </source>
</evidence>
<comment type="caution">
    <text evidence="6">The sequence shown here is derived from an EMBL/GenBank/DDBJ whole genome shotgun (WGS) entry which is preliminary data.</text>
</comment>
<dbReference type="Pfam" id="PF13412">
    <property type="entry name" value="HTH_24"/>
    <property type="match status" value="1"/>
</dbReference>
<keyword evidence="1" id="KW-0805">Transcription regulation</keyword>
<dbReference type="Gene3D" id="3.30.70.920">
    <property type="match status" value="1"/>
</dbReference>
<name>A0ABV7F0L0_9BURK</name>
<dbReference type="PROSITE" id="PS00519">
    <property type="entry name" value="HTH_ASNC_1"/>
    <property type="match status" value="1"/>
</dbReference>
<dbReference type="InterPro" id="IPR011008">
    <property type="entry name" value="Dimeric_a/b-barrel"/>
</dbReference>
<dbReference type="InterPro" id="IPR036390">
    <property type="entry name" value="WH_DNA-bd_sf"/>
</dbReference>
<accession>A0ABV7F0L0</accession>